<proteinExistence type="inferred from homology"/>
<dbReference type="PANTHER" id="PTHR11711">
    <property type="entry name" value="ADP RIBOSYLATION FACTOR-RELATED"/>
    <property type="match status" value="1"/>
</dbReference>
<dbReference type="AlphaFoldDB" id="A0A7R9QEB0"/>
<evidence type="ECO:0000256" key="1">
    <source>
        <dbReference type="ARBA" id="ARBA00004444"/>
    </source>
</evidence>
<keyword evidence="6 13" id="KW-0547">Nucleotide-binding</keyword>
<keyword evidence="11" id="KW-0449">Lipoprotein</keyword>
<dbReference type="OrthoDB" id="2011769at2759"/>
<dbReference type="NCBIfam" id="TIGR00231">
    <property type="entry name" value="small_GTP"/>
    <property type="match status" value="1"/>
</dbReference>
<evidence type="ECO:0000256" key="5">
    <source>
        <dbReference type="ARBA" id="ARBA00022707"/>
    </source>
</evidence>
<dbReference type="Pfam" id="PF00025">
    <property type="entry name" value="Arf"/>
    <property type="match status" value="1"/>
</dbReference>
<comment type="subcellular location">
    <subcellularLocation>
        <location evidence="1">Golgi apparatus membrane</location>
        <topology evidence="1">Lipid-anchor</topology>
        <orientation evidence="1">Cytoplasmic side</orientation>
    </subcellularLocation>
</comment>
<accession>A0A7R9QEB0</accession>
<evidence type="ECO:0000313" key="16">
    <source>
        <dbReference type="Proteomes" id="UP000728032"/>
    </source>
</evidence>
<keyword evidence="9" id="KW-0333">Golgi apparatus</keyword>
<gene>
    <name evidence="15" type="ORF">ONB1V03_LOCUS3183</name>
</gene>
<dbReference type="GO" id="GO:0000139">
    <property type="term" value="C:Golgi membrane"/>
    <property type="evidence" value="ECO:0007669"/>
    <property type="project" value="UniProtKB-SubCell"/>
</dbReference>
<dbReference type="GO" id="GO:0003925">
    <property type="term" value="F:G protein activity"/>
    <property type="evidence" value="ECO:0007669"/>
    <property type="project" value="UniProtKB-EC"/>
</dbReference>
<keyword evidence="14" id="KW-0460">Magnesium</keyword>
<evidence type="ECO:0000313" key="15">
    <source>
        <dbReference type="EMBL" id="CAD7641604.1"/>
    </source>
</evidence>
<sequence length="181" mass="20606">MGKILSKIFGNKEMRILMLGLDAAGKTSQSVTTIPTVGFNVETVTYKNVKFSVWVSPQSYHLSPLFDVGGQDKIRPLWRHYYTGTQGLIFVVDSADRDRIDEARQELHKIVNDREMREVIILVFANKQDLPDAMKPQEIQDKLGLTMTSLRQRNWYVQPACATTGDGLFEGLTWLMSNHKT</sequence>
<keyword evidence="8" id="KW-0653">Protein transport</keyword>
<evidence type="ECO:0000256" key="10">
    <source>
        <dbReference type="ARBA" id="ARBA00023134"/>
    </source>
</evidence>
<dbReference type="InterPro" id="IPR006689">
    <property type="entry name" value="Small_GTPase_ARF/SAR"/>
</dbReference>
<feature type="binding site" evidence="14">
    <location>
        <position position="36"/>
    </location>
    <ligand>
        <name>Mg(2+)</name>
        <dbReference type="ChEBI" id="CHEBI:18420"/>
    </ligand>
</feature>
<dbReference type="GO" id="GO:0051649">
    <property type="term" value="P:establishment of localization in cell"/>
    <property type="evidence" value="ECO:0007669"/>
    <property type="project" value="UniProtKB-ARBA"/>
</dbReference>
<keyword evidence="5" id="KW-0519">Myristate</keyword>
<protein>
    <recommendedName>
        <fullName evidence="3">small monomeric GTPase</fullName>
        <ecNumber evidence="3">3.6.5.2</ecNumber>
    </recommendedName>
</protein>
<evidence type="ECO:0000256" key="9">
    <source>
        <dbReference type="ARBA" id="ARBA00023034"/>
    </source>
</evidence>
<dbReference type="FunFam" id="3.40.50.300:FF:003500">
    <property type="entry name" value="ADP-ribosylation factor 1"/>
    <property type="match status" value="1"/>
</dbReference>
<evidence type="ECO:0000256" key="13">
    <source>
        <dbReference type="PIRSR" id="PIRSR606689-1"/>
    </source>
</evidence>
<dbReference type="EMBL" id="CAJPVJ010000882">
    <property type="protein sequence ID" value="CAG2163609.1"/>
    <property type="molecule type" value="Genomic_DNA"/>
</dbReference>
<dbReference type="EMBL" id="OC915707">
    <property type="protein sequence ID" value="CAD7641604.1"/>
    <property type="molecule type" value="Genomic_DNA"/>
</dbReference>
<dbReference type="InterPro" id="IPR005225">
    <property type="entry name" value="Small_GTP-bd"/>
</dbReference>
<organism evidence="15">
    <name type="scientific">Oppiella nova</name>
    <dbReference type="NCBI Taxonomy" id="334625"/>
    <lineage>
        <taxon>Eukaryota</taxon>
        <taxon>Metazoa</taxon>
        <taxon>Ecdysozoa</taxon>
        <taxon>Arthropoda</taxon>
        <taxon>Chelicerata</taxon>
        <taxon>Arachnida</taxon>
        <taxon>Acari</taxon>
        <taxon>Acariformes</taxon>
        <taxon>Sarcoptiformes</taxon>
        <taxon>Oribatida</taxon>
        <taxon>Brachypylina</taxon>
        <taxon>Oppioidea</taxon>
        <taxon>Oppiidae</taxon>
        <taxon>Oppiella</taxon>
    </lineage>
</organism>
<reference evidence="15" key="1">
    <citation type="submission" date="2020-11" db="EMBL/GenBank/DDBJ databases">
        <authorList>
            <person name="Tran Van P."/>
        </authorList>
    </citation>
    <scope>NUCLEOTIDE SEQUENCE</scope>
</reference>
<evidence type="ECO:0000256" key="3">
    <source>
        <dbReference type="ARBA" id="ARBA00011984"/>
    </source>
</evidence>
<keyword evidence="16" id="KW-1185">Reference proteome</keyword>
<evidence type="ECO:0000256" key="2">
    <source>
        <dbReference type="ARBA" id="ARBA00010290"/>
    </source>
</evidence>
<dbReference type="InterPro" id="IPR027417">
    <property type="entry name" value="P-loop_NTPase"/>
</dbReference>
<evidence type="ECO:0000256" key="14">
    <source>
        <dbReference type="PIRSR" id="PIRSR606689-2"/>
    </source>
</evidence>
<comment type="catalytic activity">
    <reaction evidence="12">
        <text>GTP + H2O = GDP + phosphate + H(+)</text>
        <dbReference type="Rhea" id="RHEA:19669"/>
        <dbReference type="ChEBI" id="CHEBI:15377"/>
        <dbReference type="ChEBI" id="CHEBI:15378"/>
        <dbReference type="ChEBI" id="CHEBI:37565"/>
        <dbReference type="ChEBI" id="CHEBI:43474"/>
        <dbReference type="ChEBI" id="CHEBI:58189"/>
        <dbReference type="EC" id="3.6.5.2"/>
    </reaction>
</comment>
<comment type="similarity">
    <text evidence="2">Belongs to the small GTPase superfamily. Arf family.</text>
</comment>
<dbReference type="SMART" id="SM00177">
    <property type="entry name" value="ARF"/>
    <property type="match status" value="1"/>
</dbReference>
<keyword evidence="7" id="KW-0931">ER-Golgi transport</keyword>
<keyword evidence="10 13" id="KW-0342">GTP-binding</keyword>
<feature type="binding site" evidence="14">
    <location>
        <position position="27"/>
    </location>
    <ligand>
        <name>Mg(2+)</name>
        <dbReference type="ChEBI" id="CHEBI:18420"/>
    </ligand>
</feature>
<dbReference type="GO" id="GO:0015031">
    <property type="term" value="P:protein transport"/>
    <property type="evidence" value="ECO:0007669"/>
    <property type="project" value="UniProtKB-KW"/>
</dbReference>
<evidence type="ECO:0000256" key="7">
    <source>
        <dbReference type="ARBA" id="ARBA00022892"/>
    </source>
</evidence>
<dbReference type="PROSITE" id="PS51417">
    <property type="entry name" value="ARF"/>
    <property type="match status" value="1"/>
</dbReference>
<keyword evidence="4" id="KW-0813">Transport</keyword>
<feature type="binding site" evidence="13">
    <location>
        <begin position="20"/>
        <end position="27"/>
    </location>
    <ligand>
        <name>GTP</name>
        <dbReference type="ChEBI" id="CHEBI:37565"/>
    </ligand>
</feature>
<feature type="binding site" evidence="13">
    <location>
        <position position="70"/>
    </location>
    <ligand>
        <name>GTP</name>
        <dbReference type="ChEBI" id="CHEBI:37565"/>
    </ligand>
</feature>
<dbReference type="GO" id="GO:0016192">
    <property type="term" value="P:vesicle-mediated transport"/>
    <property type="evidence" value="ECO:0007669"/>
    <property type="project" value="UniProtKB-KW"/>
</dbReference>
<name>A0A7R9QEB0_9ACAR</name>
<evidence type="ECO:0000256" key="8">
    <source>
        <dbReference type="ARBA" id="ARBA00022927"/>
    </source>
</evidence>
<dbReference type="InterPro" id="IPR024156">
    <property type="entry name" value="Small_GTPase_ARF"/>
</dbReference>
<keyword evidence="14" id="KW-0479">Metal-binding</keyword>
<dbReference type="GO" id="GO:0005525">
    <property type="term" value="F:GTP binding"/>
    <property type="evidence" value="ECO:0007669"/>
    <property type="project" value="UniProtKB-KW"/>
</dbReference>
<evidence type="ECO:0000256" key="12">
    <source>
        <dbReference type="ARBA" id="ARBA00048098"/>
    </source>
</evidence>
<dbReference type="SUPFAM" id="SSF52540">
    <property type="entry name" value="P-loop containing nucleoside triphosphate hydrolases"/>
    <property type="match status" value="1"/>
</dbReference>
<dbReference type="Gene3D" id="3.40.50.300">
    <property type="entry name" value="P-loop containing nucleotide triphosphate hydrolases"/>
    <property type="match status" value="1"/>
</dbReference>
<dbReference type="SMART" id="SM00178">
    <property type="entry name" value="SAR"/>
    <property type="match status" value="1"/>
</dbReference>
<evidence type="ECO:0000256" key="6">
    <source>
        <dbReference type="ARBA" id="ARBA00022741"/>
    </source>
</evidence>
<evidence type="ECO:0000256" key="4">
    <source>
        <dbReference type="ARBA" id="ARBA00022448"/>
    </source>
</evidence>
<dbReference type="GO" id="GO:0046872">
    <property type="term" value="F:metal ion binding"/>
    <property type="evidence" value="ECO:0007669"/>
    <property type="project" value="UniProtKB-KW"/>
</dbReference>
<evidence type="ECO:0000256" key="11">
    <source>
        <dbReference type="ARBA" id="ARBA00023288"/>
    </source>
</evidence>
<feature type="binding site" evidence="13">
    <location>
        <begin position="126"/>
        <end position="129"/>
    </location>
    <ligand>
        <name>GTP</name>
        <dbReference type="ChEBI" id="CHEBI:37565"/>
    </ligand>
</feature>
<dbReference type="EC" id="3.6.5.2" evidence="3"/>
<dbReference type="Proteomes" id="UP000728032">
    <property type="component" value="Unassembled WGS sequence"/>
</dbReference>